<name>A0A1I7AKD7_9ACTN</name>
<sequence length="277" mass="28496">MTDFGKDQGGASASGQGQPSDQQYGQQGHEQQGHEQEGYGQPGQSQPGGQPYGQAQPYGQQGYEQQGYGQQGYGQTQPYGQQPYGQQGYGQQGYEQQGYGQQGYGQAQQYGQQYGQYGQGGVPAKPGGVVTAAVLGFVFGALGVLVSLLAIFAGAVASGAGDELDQEIPGLGVAAGAVGGLILVFGLLALAWTVVMIWGSVWALTGRSRVMLLVGGSIALAFLLFGLIGNIADAGNVGAGNIITSLLFFLAALAIVVLLSLKPAAAFFAAHRARRGR</sequence>
<evidence type="ECO:0000313" key="4">
    <source>
        <dbReference type="Proteomes" id="UP000199546"/>
    </source>
</evidence>
<organism evidence="3 4">
    <name type="scientific">Geodermatophilus amargosae</name>
    <dbReference type="NCBI Taxonomy" id="1296565"/>
    <lineage>
        <taxon>Bacteria</taxon>
        <taxon>Bacillati</taxon>
        <taxon>Actinomycetota</taxon>
        <taxon>Actinomycetes</taxon>
        <taxon>Geodermatophilales</taxon>
        <taxon>Geodermatophilaceae</taxon>
        <taxon>Geodermatophilus</taxon>
    </lineage>
</organism>
<protein>
    <submittedName>
        <fullName evidence="3">Uncharacterized protein</fullName>
    </submittedName>
</protein>
<feature type="transmembrane region" description="Helical" evidence="2">
    <location>
        <begin position="210"/>
        <end position="231"/>
    </location>
</feature>
<feature type="compositionally biased region" description="Low complexity" evidence="1">
    <location>
        <begin position="9"/>
        <end position="30"/>
    </location>
</feature>
<accession>A0A1I7AKD7</accession>
<evidence type="ECO:0000256" key="1">
    <source>
        <dbReference type="SAM" id="MobiDB-lite"/>
    </source>
</evidence>
<dbReference type="AlphaFoldDB" id="A0A1I7AKD7"/>
<evidence type="ECO:0000256" key="2">
    <source>
        <dbReference type="SAM" id="Phobius"/>
    </source>
</evidence>
<keyword evidence="4" id="KW-1185">Reference proteome</keyword>
<evidence type="ECO:0000313" key="3">
    <source>
        <dbReference type="EMBL" id="SFT75397.1"/>
    </source>
</evidence>
<reference evidence="4" key="1">
    <citation type="submission" date="2016-10" db="EMBL/GenBank/DDBJ databases">
        <authorList>
            <person name="Varghese N."/>
            <person name="Submissions S."/>
        </authorList>
    </citation>
    <scope>NUCLEOTIDE SEQUENCE [LARGE SCALE GENOMIC DNA]</scope>
    <source>
        <strain evidence="4">DSM 46136</strain>
    </source>
</reference>
<proteinExistence type="predicted"/>
<dbReference type="EMBL" id="FPBA01000009">
    <property type="protein sequence ID" value="SFT75397.1"/>
    <property type="molecule type" value="Genomic_DNA"/>
</dbReference>
<feature type="region of interest" description="Disordered" evidence="1">
    <location>
        <begin position="1"/>
        <end position="92"/>
    </location>
</feature>
<dbReference type="RefSeq" id="WP_217644720.1">
    <property type="nucleotide sequence ID" value="NZ_FPBA01000009.1"/>
</dbReference>
<dbReference type="STRING" id="1296565.SAMN05660657_02855"/>
<feature type="transmembrane region" description="Helical" evidence="2">
    <location>
        <begin position="129"/>
        <end position="153"/>
    </location>
</feature>
<gene>
    <name evidence="3" type="ORF">SAMN05660657_02855</name>
</gene>
<dbReference type="Proteomes" id="UP000199546">
    <property type="component" value="Unassembled WGS sequence"/>
</dbReference>
<keyword evidence="2" id="KW-1133">Transmembrane helix</keyword>
<keyword evidence="2" id="KW-0812">Transmembrane</keyword>
<feature type="compositionally biased region" description="Low complexity" evidence="1">
    <location>
        <begin position="38"/>
        <end position="86"/>
    </location>
</feature>
<keyword evidence="2" id="KW-0472">Membrane</keyword>
<feature type="transmembrane region" description="Helical" evidence="2">
    <location>
        <begin position="173"/>
        <end position="198"/>
    </location>
</feature>
<feature type="transmembrane region" description="Helical" evidence="2">
    <location>
        <begin position="243"/>
        <end position="270"/>
    </location>
</feature>